<dbReference type="InterPro" id="IPR014710">
    <property type="entry name" value="RmlC-like_jellyroll"/>
</dbReference>
<dbReference type="PANTHER" id="PTHR36440">
    <property type="entry name" value="PUTATIVE (AFU_ORTHOLOGUE AFUA_8G07350)-RELATED"/>
    <property type="match status" value="1"/>
</dbReference>
<dbReference type="Gene3D" id="2.60.120.10">
    <property type="entry name" value="Jelly Rolls"/>
    <property type="match status" value="1"/>
</dbReference>
<dbReference type="EMBL" id="CP030074">
    <property type="protein sequence ID" value="AWW43385.1"/>
    <property type="molecule type" value="Genomic_DNA"/>
</dbReference>
<sequence>MIFHKYRRCACGSSGRRRVGEVPGQHATEDTDAYAVEGSQGLARAISARPPATALDRGKGTGMTFKVPIPDENDPRWTRRDGILVTRDEGATKWLAGDLTTVKISAAQTNGSLGVLETTVLPGGGPIAHAHGREDEAFYVLNGDFEFLNGDQTLKAGPGDFLFIPRGNRHRFTNIGPRPANLLTFMLPGGHEGFWLDNGIDAVPGQPMPEWDPAQLGPLIEELTRHHVTLLPEGPLDDAG</sequence>
<dbReference type="InterPro" id="IPR053146">
    <property type="entry name" value="QDO-like"/>
</dbReference>
<dbReference type="PANTHER" id="PTHR36440:SF1">
    <property type="entry name" value="PUTATIVE (AFU_ORTHOLOGUE AFUA_8G07350)-RELATED"/>
    <property type="match status" value="1"/>
</dbReference>
<organism evidence="2 3">
    <name type="scientific">Streptomyces cadmiisoli</name>
    <dbReference type="NCBI Taxonomy" id="2184053"/>
    <lineage>
        <taxon>Bacteria</taxon>
        <taxon>Bacillati</taxon>
        <taxon>Actinomycetota</taxon>
        <taxon>Actinomycetes</taxon>
        <taxon>Kitasatosporales</taxon>
        <taxon>Streptomycetaceae</taxon>
        <taxon>Streptomyces</taxon>
        <taxon>Streptomyces aurantiacus group</taxon>
    </lineage>
</organism>
<keyword evidence="2" id="KW-0614">Plasmid</keyword>
<proteinExistence type="predicted"/>
<protein>
    <submittedName>
        <fullName evidence="2">Cupin domain-containing protein</fullName>
    </submittedName>
</protein>
<dbReference type="Proteomes" id="UP000249616">
    <property type="component" value="Plasmid unnamed1"/>
</dbReference>
<evidence type="ECO:0000313" key="3">
    <source>
        <dbReference type="Proteomes" id="UP000249616"/>
    </source>
</evidence>
<dbReference type="SUPFAM" id="SSF51182">
    <property type="entry name" value="RmlC-like cupins"/>
    <property type="match status" value="1"/>
</dbReference>
<dbReference type="AlphaFoldDB" id="A0A2Z4JE51"/>
<keyword evidence="3" id="KW-1185">Reference proteome</keyword>
<dbReference type="Pfam" id="PF07883">
    <property type="entry name" value="Cupin_2"/>
    <property type="match status" value="1"/>
</dbReference>
<accession>A0A2Z4JE51</accession>
<dbReference type="KEGG" id="scad:DN051_43250"/>
<feature type="domain" description="Cupin type-2" evidence="1">
    <location>
        <begin position="118"/>
        <end position="184"/>
    </location>
</feature>
<dbReference type="InterPro" id="IPR011051">
    <property type="entry name" value="RmlC_Cupin_sf"/>
</dbReference>
<geneLocation type="plasmid" evidence="2 3">
    <name>unnamed1</name>
</geneLocation>
<reference evidence="3" key="1">
    <citation type="submission" date="2018-06" db="EMBL/GenBank/DDBJ databases">
        <authorList>
            <person name="Li K."/>
        </authorList>
    </citation>
    <scope>NUCLEOTIDE SEQUENCE [LARGE SCALE GENOMIC DNA]</scope>
    <source>
        <strain evidence="3">ZFG47</strain>
        <plasmid evidence="3">unnamed1</plasmid>
    </source>
</reference>
<name>A0A2Z4JE51_9ACTN</name>
<gene>
    <name evidence="2" type="ORF">DN051_43250</name>
</gene>
<evidence type="ECO:0000259" key="1">
    <source>
        <dbReference type="Pfam" id="PF07883"/>
    </source>
</evidence>
<dbReference type="InterPro" id="IPR013096">
    <property type="entry name" value="Cupin_2"/>
</dbReference>
<evidence type="ECO:0000313" key="2">
    <source>
        <dbReference type="EMBL" id="AWW43385.1"/>
    </source>
</evidence>